<dbReference type="Gene3D" id="2.60.40.2030">
    <property type="match status" value="1"/>
</dbReference>
<dbReference type="EMBL" id="ASJR01000035">
    <property type="protein sequence ID" value="ERP30746.1"/>
    <property type="molecule type" value="Genomic_DNA"/>
</dbReference>
<dbReference type="OrthoDB" id="5112730at2"/>
<name>U7D5A3_9BACT</name>
<evidence type="ECO:0000256" key="2">
    <source>
        <dbReference type="ARBA" id="ARBA00022737"/>
    </source>
</evidence>
<proteinExistence type="predicted"/>
<protein>
    <recommendedName>
        <fullName evidence="4">Cadherin domain-containing protein</fullName>
    </recommendedName>
</protein>
<dbReference type="Gene3D" id="2.60.40.3440">
    <property type="match status" value="1"/>
</dbReference>
<dbReference type="STRING" id="1313304.CALK_2411"/>
<keyword evidence="2" id="KW-0677">Repeat</keyword>
<reference evidence="5 6" key="1">
    <citation type="journal article" date="2013" name="Environ. Microbiol.">
        <title>Genome analysis of Chitinivibrio alkaliphilus gen. nov., sp. nov., a novel extremely haloalkaliphilic anaerobic chitinolytic bacterium from the candidate phylum Termite Group 3.</title>
        <authorList>
            <person name="Sorokin D.Y."/>
            <person name="Gumerov V.M."/>
            <person name="Rakitin A.L."/>
            <person name="Beletsky A.V."/>
            <person name="Damste J.S."/>
            <person name="Muyzer G."/>
            <person name="Mardanov A.V."/>
            <person name="Ravin N.V."/>
        </authorList>
    </citation>
    <scope>NUCLEOTIDE SEQUENCE [LARGE SCALE GENOMIC DNA]</scope>
    <source>
        <strain evidence="5 6">ACht1</strain>
    </source>
</reference>
<feature type="domain" description="Cadherin" evidence="4">
    <location>
        <begin position="460"/>
        <end position="555"/>
    </location>
</feature>
<evidence type="ECO:0000259" key="4">
    <source>
        <dbReference type="PROSITE" id="PS50268"/>
    </source>
</evidence>
<dbReference type="SUPFAM" id="SSF141072">
    <property type="entry name" value="CalX-like"/>
    <property type="match status" value="1"/>
</dbReference>
<comment type="caution">
    <text evidence="5">The sequence shown here is derived from an EMBL/GenBank/DDBJ whole genome shotgun (WGS) entry which is preliminary data.</text>
</comment>
<dbReference type="InterPro" id="IPR038081">
    <property type="entry name" value="CalX-like_sf"/>
</dbReference>
<organism evidence="5 6">
    <name type="scientific">Chitinivibrio alkaliphilus ACht1</name>
    <dbReference type="NCBI Taxonomy" id="1313304"/>
    <lineage>
        <taxon>Bacteria</taxon>
        <taxon>Pseudomonadati</taxon>
        <taxon>Fibrobacterota</taxon>
        <taxon>Chitinivibrionia</taxon>
        <taxon>Chitinivibrionales</taxon>
        <taxon>Chitinivibrionaceae</taxon>
        <taxon>Chitinivibrio</taxon>
    </lineage>
</organism>
<dbReference type="GO" id="GO:0016020">
    <property type="term" value="C:membrane"/>
    <property type="evidence" value="ECO:0007669"/>
    <property type="project" value="InterPro"/>
</dbReference>
<dbReference type="AlphaFoldDB" id="U7D5A3"/>
<keyword evidence="6" id="KW-1185">Reference proteome</keyword>
<keyword evidence="3" id="KW-0106">Calcium</keyword>
<evidence type="ECO:0000313" key="6">
    <source>
        <dbReference type="Proteomes" id="UP000017148"/>
    </source>
</evidence>
<dbReference type="Pfam" id="PF03160">
    <property type="entry name" value="Calx-beta"/>
    <property type="match status" value="1"/>
</dbReference>
<dbReference type="InterPro" id="IPR002126">
    <property type="entry name" value="Cadherin-like_dom"/>
</dbReference>
<evidence type="ECO:0000256" key="3">
    <source>
        <dbReference type="ARBA" id="ARBA00022837"/>
    </source>
</evidence>
<dbReference type="GO" id="GO:0007154">
    <property type="term" value="P:cell communication"/>
    <property type="evidence" value="ECO:0007669"/>
    <property type="project" value="InterPro"/>
</dbReference>
<dbReference type="RefSeq" id="WP_022637759.1">
    <property type="nucleotide sequence ID" value="NZ_ASJR01000035.1"/>
</dbReference>
<evidence type="ECO:0000313" key="5">
    <source>
        <dbReference type="EMBL" id="ERP30746.1"/>
    </source>
</evidence>
<dbReference type="eggNOG" id="COG4932">
    <property type="taxonomic scope" value="Bacteria"/>
</dbReference>
<dbReference type="Pfam" id="PF17963">
    <property type="entry name" value="Big_9"/>
    <property type="match status" value="1"/>
</dbReference>
<dbReference type="PROSITE" id="PS50268">
    <property type="entry name" value="CADHERIN_2"/>
    <property type="match status" value="1"/>
</dbReference>
<dbReference type="GO" id="GO:0005509">
    <property type="term" value="F:calcium ion binding"/>
    <property type="evidence" value="ECO:0007669"/>
    <property type="project" value="InterPro"/>
</dbReference>
<keyword evidence="1" id="KW-0732">Signal</keyword>
<dbReference type="Proteomes" id="UP000017148">
    <property type="component" value="Unassembled WGS sequence"/>
</dbReference>
<accession>U7D5A3</accession>
<gene>
    <name evidence="5" type="ORF">CALK_2411</name>
</gene>
<dbReference type="GO" id="GO:0007156">
    <property type="term" value="P:homophilic cell adhesion via plasma membrane adhesion molecules"/>
    <property type="evidence" value="ECO:0007669"/>
    <property type="project" value="InterPro"/>
</dbReference>
<evidence type="ECO:0000256" key="1">
    <source>
        <dbReference type="ARBA" id="ARBA00022729"/>
    </source>
</evidence>
<sequence>MFGGNQKILNVCFVLCTFLLGNVWADRLDIGDDFDNPVLDPFLIQHSMYAQESFKVGDAGSSPRAGIVGTAGIFDGGDFTINTEDGAFLQEITGWSSSINENAFLYYKTGGADFSPSERKQQVDADNVYEEFEPYRRPLLPNTDNVIFEGGDDISNGSIEPGHYGTLGGRNNTLLAGTYFFESINLWDNSVTTITPNNGSYRTVIYVKEDITSRTTPYIVPEGFEDDDGDISIPEEALGEILIIGLSAINLGDDATIVGTLLAPNGEIEFRWGSRLLGQILALKFKSNGIDGGDGIDFIPIIRDEISIGESVFNEHQNQDKTPDRIDLHDGTTQSYDTTITVQINAVPENKSVKIFYTLAGDGFDHGTYFHHGTEDDRRESSGRLVFEEGDTAKTIDVHIIDDLVHDGDRDFFVIVDSTVTNDPNDNYDVLVPEEPFVITITEDDPENTPPDDIILDTQSVKENQPGGTVVSSVVVEDDNDNVKTVAVTNGAPFSVTGNPAAGWELVTDEEFNYDEPEEPRSFDVKITATDELGESLEKTFTIGITPVNDNAPEGSDAEFSTYINTPLDASIPEGRDDDLPEDNTTLTYHVVGKPGSGVVEITNAEEGRFTYTPDPGFVGVDSFTYRIRDEVDYSNWYDASDPDVDSVLYSEEYTITITVKNNILPDIDLSSDGGLVFADDSVDIVLDFSDGDLFPDVPDFTLSYTVTYAGDVVTDTLSRDEISSEGTVYTERIYVDSFVTRENTAATGFDLSLSLTADGDWNPEKKMFPIKYVSSTPLQR</sequence>
<dbReference type="InterPro" id="IPR003644">
    <property type="entry name" value="Calx_beta"/>
</dbReference>